<dbReference type="EMBL" id="JBBMQX010000012">
    <property type="protein sequence ID" value="MEM5533761.1"/>
    <property type="molecule type" value="Genomic_DNA"/>
</dbReference>
<evidence type="ECO:0000313" key="3">
    <source>
        <dbReference type="EMBL" id="NMF47643.1"/>
    </source>
</evidence>
<keyword evidence="3" id="KW-0255">Endonuclease</keyword>
<dbReference type="Gene3D" id="3.40.1350.10">
    <property type="match status" value="1"/>
</dbReference>
<protein>
    <submittedName>
        <fullName evidence="3">Restriction endonuclease</fullName>
    </submittedName>
</protein>
<dbReference type="EMBL" id="JABBCX010000002">
    <property type="protein sequence ID" value="NMF47643.1"/>
    <property type="molecule type" value="Genomic_DNA"/>
</dbReference>
<dbReference type="SUPFAM" id="SSF52980">
    <property type="entry name" value="Restriction endonuclease-like"/>
    <property type="match status" value="1"/>
</dbReference>
<keyword evidence="3" id="KW-0540">Nuclease</keyword>
<dbReference type="PANTHER" id="PTHR30015:SF7">
    <property type="entry name" value="TYPE IV METHYL-DIRECTED RESTRICTION ENZYME ECOKMRR"/>
    <property type="match status" value="1"/>
</dbReference>
<name>A0A7X9U526_9GAMM</name>
<dbReference type="Pfam" id="PF04471">
    <property type="entry name" value="Mrr_cat"/>
    <property type="match status" value="1"/>
</dbReference>
<evidence type="ECO:0000313" key="5">
    <source>
        <dbReference type="Proteomes" id="UP001457661"/>
    </source>
</evidence>
<dbReference type="PANTHER" id="PTHR30015">
    <property type="entry name" value="MRR RESTRICTION SYSTEM PROTEIN"/>
    <property type="match status" value="1"/>
</dbReference>
<proteinExistence type="predicted"/>
<dbReference type="GO" id="GO:0009307">
    <property type="term" value="P:DNA restriction-modification system"/>
    <property type="evidence" value="ECO:0007669"/>
    <property type="project" value="InterPro"/>
</dbReference>
<dbReference type="InterPro" id="IPR007560">
    <property type="entry name" value="Restrct_endonuc_IV_Mrr"/>
</dbReference>
<feature type="domain" description="Restriction endonuclease type IV Mrr" evidence="1">
    <location>
        <begin position="1"/>
        <end position="113"/>
    </location>
</feature>
<comment type="caution">
    <text evidence="3">The sequence shown here is derived from an EMBL/GenBank/DDBJ whole genome shotgun (WGS) entry which is preliminary data.</text>
</comment>
<evidence type="ECO:0000313" key="4">
    <source>
        <dbReference type="Proteomes" id="UP000519126"/>
    </source>
</evidence>
<sequence>MDWRIYQEETAKVFRSLGCKALVEEKLEGARGEHDIDVLVTFKKFGVPSKWVVECKYWDSAVTKEKVLALQAIVDDVGADRGILVSKTGFQSGAIKQALKSNITLTSLDDFAQNATDDFLKMQRESTEVKLIKACRIYSNLTEPSEEYSFGFLEYDFDGFDGQKAMVFNYYLIQAHKSLQDLKLGTKKYKTFVISDYSSLNMNYSPIEEIITDEDMLVKYIQELVYEALNWAKIKRVIPSI</sequence>
<dbReference type="RefSeq" id="WP_170071330.1">
    <property type="nucleotide sequence ID" value="NZ_JABBCX010000002.1"/>
</dbReference>
<evidence type="ECO:0000313" key="2">
    <source>
        <dbReference type="EMBL" id="MEM5533761.1"/>
    </source>
</evidence>
<dbReference type="InterPro" id="IPR011856">
    <property type="entry name" value="tRNA_endonuc-like_dom_sf"/>
</dbReference>
<reference evidence="2 5" key="2">
    <citation type="submission" date="2024-03" db="EMBL/GenBank/DDBJ databases">
        <title>Community enrichment and isolation of bacterial strains for fucoidan degradation.</title>
        <authorList>
            <person name="Sichert A."/>
        </authorList>
    </citation>
    <scope>NUCLEOTIDE SEQUENCE [LARGE SCALE GENOMIC DNA]</scope>
    <source>
        <strain evidence="2 5">AS26</strain>
    </source>
</reference>
<gene>
    <name evidence="3" type="ORF">HHL01_05565</name>
    <name evidence="2" type="ORF">WNY57_15085</name>
</gene>
<keyword evidence="3" id="KW-0378">Hydrolase</keyword>
<organism evidence="3 4">
    <name type="scientific">Pseudoalteromonas arctica</name>
    <dbReference type="NCBI Taxonomy" id="394751"/>
    <lineage>
        <taxon>Bacteria</taxon>
        <taxon>Pseudomonadati</taxon>
        <taxon>Pseudomonadota</taxon>
        <taxon>Gammaproteobacteria</taxon>
        <taxon>Alteromonadales</taxon>
        <taxon>Pseudoalteromonadaceae</taxon>
        <taxon>Pseudoalteromonas</taxon>
    </lineage>
</organism>
<accession>A0A7X9U526</accession>
<dbReference type="Proteomes" id="UP000519126">
    <property type="component" value="Unassembled WGS sequence"/>
</dbReference>
<dbReference type="InterPro" id="IPR052906">
    <property type="entry name" value="Type_IV_Methyl-Rstrct_Enzyme"/>
</dbReference>
<reference evidence="3 4" key="1">
    <citation type="submission" date="2020-04" db="EMBL/GenBank/DDBJ databases">
        <title>Genome Sequencing and Assembley of Pseudoalteromonas artica.</title>
        <authorList>
            <person name="Akerly B."/>
            <person name="Cook G."/>
        </authorList>
    </citation>
    <scope>NUCLEOTIDE SEQUENCE [LARGE SCALE GENOMIC DNA]</scope>
    <source>
        <strain evidence="3 4">NEC-BIFX-0059</strain>
    </source>
</reference>
<dbReference type="Proteomes" id="UP001457661">
    <property type="component" value="Unassembled WGS sequence"/>
</dbReference>
<dbReference type="InterPro" id="IPR011335">
    <property type="entry name" value="Restrct_endonuc-II-like"/>
</dbReference>
<dbReference type="AlphaFoldDB" id="A0A7X9U526"/>
<evidence type="ECO:0000259" key="1">
    <source>
        <dbReference type="Pfam" id="PF04471"/>
    </source>
</evidence>
<dbReference type="GO" id="GO:0003677">
    <property type="term" value="F:DNA binding"/>
    <property type="evidence" value="ECO:0007669"/>
    <property type="project" value="InterPro"/>
</dbReference>
<dbReference type="GO" id="GO:0015666">
    <property type="term" value="F:restriction endodeoxyribonuclease activity"/>
    <property type="evidence" value="ECO:0007669"/>
    <property type="project" value="TreeGrafter"/>
</dbReference>
<keyword evidence="5" id="KW-1185">Reference proteome</keyword>